<reference evidence="2 3" key="1">
    <citation type="journal article" date="2010" name="J. Bacteriol.">
        <title>The complete genome sequence of Croceibacter atlanticus HTCC2559T.</title>
        <authorList>
            <person name="Oh H.M."/>
            <person name="Kang I."/>
            <person name="Ferriera S."/>
            <person name="Giovannoni S.J."/>
            <person name="Cho J.C."/>
        </authorList>
    </citation>
    <scope>NUCLEOTIDE SEQUENCE [LARGE SCALE GENOMIC DNA]</scope>
    <source>
        <strain evidence="3">ATCC BAA-628 / HTCC2559 / KCTC 12090</strain>
    </source>
</reference>
<organism evidence="2 3">
    <name type="scientific">Croceibacter atlanticus (strain ATCC BAA-628 / JCM 21780 / CIP 108009 / IAM 15332 / KCTC 12090 / HTCC2559)</name>
    <dbReference type="NCBI Taxonomy" id="216432"/>
    <lineage>
        <taxon>Bacteria</taxon>
        <taxon>Pseudomonadati</taxon>
        <taxon>Bacteroidota</taxon>
        <taxon>Flavobacteriia</taxon>
        <taxon>Flavobacteriales</taxon>
        <taxon>Flavobacteriaceae</taxon>
        <taxon>Croceibacter</taxon>
    </lineage>
</organism>
<dbReference type="Proteomes" id="UP000002297">
    <property type="component" value="Chromosome"/>
</dbReference>
<gene>
    <name evidence="2" type="ordered locus">CA2559_12983</name>
</gene>
<keyword evidence="3" id="KW-1185">Reference proteome</keyword>
<feature type="transmembrane region" description="Helical" evidence="1">
    <location>
        <begin position="12"/>
        <end position="35"/>
    </location>
</feature>
<name>A3UAW9_CROAH</name>
<dbReference type="AlphaFoldDB" id="A3UAW9"/>
<accession>A3UAW9</accession>
<evidence type="ECO:0000313" key="3">
    <source>
        <dbReference type="Proteomes" id="UP000002297"/>
    </source>
</evidence>
<keyword evidence="1" id="KW-1133">Transmembrane helix</keyword>
<dbReference type="STRING" id="216432.CA2559_12983"/>
<dbReference type="KEGG" id="cat:CA2559_12983"/>
<sequence>MGSGKWGLGIRDLGLVGCWLLVGGWGFGIGDLGLVEI</sequence>
<keyword evidence="1" id="KW-0812">Transmembrane</keyword>
<proteinExistence type="predicted"/>
<dbReference type="EMBL" id="CP002046">
    <property type="protein sequence ID" value="EAP86955.1"/>
    <property type="molecule type" value="Genomic_DNA"/>
</dbReference>
<evidence type="ECO:0000256" key="1">
    <source>
        <dbReference type="SAM" id="Phobius"/>
    </source>
</evidence>
<keyword evidence="1" id="KW-0472">Membrane</keyword>
<evidence type="ECO:0000313" key="2">
    <source>
        <dbReference type="EMBL" id="EAP86955.1"/>
    </source>
</evidence>
<dbReference type="HOGENOM" id="CLU_3342727_0_0_10"/>
<protein>
    <submittedName>
        <fullName evidence="2">Uncharacterized protein</fullName>
    </submittedName>
</protein>